<dbReference type="InterPro" id="IPR003265">
    <property type="entry name" value="HhH-GPD_domain"/>
</dbReference>
<evidence type="ECO:0000313" key="7">
    <source>
        <dbReference type="Proteomes" id="UP000703038"/>
    </source>
</evidence>
<dbReference type="CDD" id="cd00056">
    <property type="entry name" value="ENDO3c"/>
    <property type="match status" value="1"/>
</dbReference>
<organism evidence="6 7">
    <name type="scientific">Rhodococcoides corynebacterioides</name>
    <dbReference type="NCBI Taxonomy" id="53972"/>
    <lineage>
        <taxon>Bacteria</taxon>
        <taxon>Bacillati</taxon>
        <taxon>Actinomycetota</taxon>
        <taxon>Actinomycetes</taxon>
        <taxon>Mycobacteriales</taxon>
        <taxon>Nocardiaceae</taxon>
        <taxon>Rhodococcoides</taxon>
    </lineage>
</organism>
<sequence>MSASSFPVLDPGHTPRSGAVEITLTSDRPLALRYSLSPHRRGAGDPAHRVEADGSIWRTSRFRTGPVTYRLRQVGRFEVTCEAWGAGTAEFLDTLPGLVGMEDHADGFAPEHRILAEAHRRFPHLRIGRTGQVMEALVPAVLEQKVHGVAAFAAWRYLLSKFGEPAPGPAPAGMRVPPPAEVWRRVPSWEFHRANVDPKRSKTIVRSAALADKLEPIVSMTREDAERRLRHVPGIGVWTAAEVMQRALGDADALSVGDYHLASVIGWTLTGAPMTDDEMLEYLAPIRPHRYRAVRLLEVSGTAVRPKFGPRTVVTDHRHH</sequence>
<dbReference type="EC" id="3.2.2.21" evidence="2"/>
<evidence type="ECO:0000256" key="4">
    <source>
        <dbReference type="ARBA" id="ARBA00023204"/>
    </source>
</evidence>
<proteinExistence type="predicted"/>
<evidence type="ECO:0000256" key="5">
    <source>
        <dbReference type="SAM" id="MobiDB-lite"/>
    </source>
</evidence>
<evidence type="ECO:0000256" key="3">
    <source>
        <dbReference type="ARBA" id="ARBA00022763"/>
    </source>
</evidence>
<dbReference type="RefSeq" id="WP_371831701.1">
    <property type="nucleotide sequence ID" value="NZ_JAFBBK010000001.1"/>
</dbReference>
<keyword evidence="4" id="KW-0234">DNA repair</keyword>
<name>A0ABS2KZ34_9NOCA</name>
<feature type="region of interest" description="Disordered" evidence="5">
    <location>
        <begin position="1"/>
        <end position="20"/>
    </location>
</feature>
<dbReference type="PANTHER" id="PTHR43003">
    <property type="entry name" value="DNA-3-METHYLADENINE GLYCOSYLASE"/>
    <property type="match status" value="1"/>
</dbReference>
<comment type="catalytic activity">
    <reaction evidence="1">
        <text>Hydrolysis of alkylated DNA, releasing 3-methyladenine, 3-methylguanine, 7-methylguanine and 7-methyladenine.</text>
        <dbReference type="EC" id="3.2.2.21"/>
    </reaction>
</comment>
<protein>
    <recommendedName>
        <fullName evidence="2">DNA-3-methyladenine glycosylase II</fullName>
        <ecNumber evidence="2">3.2.2.21</ecNumber>
    </recommendedName>
</protein>
<dbReference type="SUPFAM" id="SSF48150">
    <property type="entry name" value="DNA-glycosylase"/>
    <property type="match status" value="1"/>
</dbReference>
<dbReference type="Gene3D" id="1.10.340.30">
    <property type="entry name" value="Hypothetical protein, domain 2"/>
    <property type="match status" value="1"/>
</dbReference>
<evidence type="ECO:0000256" key="2">
    <source>
        <dbReference type="ARBA" id="ARBA00012000"/>
    </source>
</evidence>
<evidence type="ECO:0000256" key="1">
    <source>
        <dbReference type="ARBA" id="ARBA00000086"/>
    </source>
</evidence>
<reference evidence="6 7" key="1">
    <citation type="submission" date="2021-01" db="EMBL/GenBank/DDBJ databases">
        <title>Genomics of switchgrass bacterial isolates.</title>
        <authorList>
            <person name="Shade A."/>
        </authorList>
    </citation>
    <scope>NUCLEOTIDE SEQUENCE [LARGE SCALE GENOMIC DNA]</scope>
    <source>
        <strain evidence="6 7">PvP111</strain>
    </source>
</reference>
<dbReference type="EMBL" id="JAFBBK010000001">
    <property type="protein sequence ID" value="MBM7416551.1"/>
    <property type="molecule type" value="Genomic_DNA"/>
</dbReference>
<gene>
    <name evidence="6" type="ORF">JOE42_003284</name>
</gene>
<dbReference type="Proteomes" id="UP000703038">
    <property type="component" value="Unassembled WGS sequence"/>
</dbReference>
<comment type="caution">
    <text evidence="6">The sequence shown here is derived from an EMBL/GenBank/DDBJ whole genome shotgun (WGS) entry which is preliminary data.</text>
</comment>
<keyword evidence="3" id="KW-0227">DNA damage</keyword>
<dbReference type="PANTHER" id="PTHR43003:SF6">
    <property type="entry name" value="DNA GLYCOSYLASE"/>
    <property type="match status" value="1"/>
</dbReference>
<dbReference type="InterPro" id="IPR051912">
    <property type="entry name" value="Alkylbase_DNA_Glycosylase/TA"/>
</dbReference>
<dbReference type="InterPro" id="IPR011257">
    <property type="entry name" value="DNA_glycosylase"/>
</dbReference>
<evidence type="ECO:0000313" key="6">
    <source>
        <dbReference type="EMBL" id="MBM7416551.1"/>
    </source>
</evidence>
<accession>A0ABS2KZ34</accession>
<keyword evidence="7" id="KW-1185">Reference proteome</keyword>